<evidence type="ECO:0000256" key="4">
    <source>
        <dbReference type="ARBA" id="ARBA00022679"/>
    </source>
</evidence>
<dbReference type="Proteomes" id="UP001438707">
    <property type="component" value="Unassembled WGS sequence"/>
</dbReference>
<gene>
    <name evidence="11" type="ORF">WJX74_007836</name>
</gene>
<dbReference type="PANTHER" id="PTHR12755">
    <property type="entry name" value="CLEAVAGE/POLYADENYLATION FACTOR IA SUBUNIT CLP1P"/>
    <property type="match status" value="1"/>
</dbReference>
<dbReference type="InterPro" id="IPR027417">
    <property type="entry name" value="P-loop_NTPase"/>
</dbReference>
<evidence type="ECO:0000256" key="2">
    <source>
        <dbReference type="ARBA" id="ARBA00011003"/>
    </source>
</evidence>
<dbReference type="GO" id="GO:0051731">
    <property type="term" value="F:polynucleotide 5'-hydroxyl-kinase activity"/>
    <property type="evidence" value="ECO:0007669"/>
    <property type="project" value="InterPro"/>
</dbReference>
<accession>A0AAW1RZ39</accession>
<evidence type="ECO:0000256" key="6">
    <source>
        <dbReference type="ARBA" id="ARBA00022777"/>
    </source>
</evidence>
<evidence type="ECO:0000256" key="8">
    <source>
        <dbReference type="ARBA" id="ARBA00023242"/>
    </source>
</evidence>
<evidence type="ECO:0000259" key="9">
    <source>
        <dbReference type="Pfam" id="PF16575"/>
    </source>
</evidence>
<evidence type="ECO:0000256" key="3">
    <source>
        <dbReference type="ARBA" id="ARBA00022552"/>
    </source>
</evidence>
<dbReference type="InterPro" id="IPR032319">
    <property type="entry name" value="CLP1_P"/>
</dbReference>
<feature type="domain" description="Clp1 P-loop" evidence="9">
    <location>
        <begin position="196"/>
        <end position="347"/>
    </location>
</feature>
<keyword evidence="7" id="KW-0067">ATP-binding</keyword>
<feature type="domain" description="NOL9 C-terminal" evidence="10">
    <location>
        <begin position="450"/>
        <end position="559"/>
    </location>
</feature>
<evidence type="ECO:0000256" key="7">
    <source>
        <dbReference type="ARBA" id="ARBA00022840"/>
    </source>
</evidence>
<keyword evidence="4" id="KW-0808">Transferase</keyword>
<evidence type="ECO:0000313" key="11">
    <source>
        <dbReference type="EMBL" id="KAK9839014.1"/>
    </source>
</evidence>
<comment type="caution">
    <text evidence="11">The sequence shown here is derived from an EMBL/GenBank/DDBJ whole genome shotgun (WGS) entry which is preliminary data.</text>
</comment>
<keyword evidence="8" id="KW-0539">Nucleus</keyword>
<dbReference type="GO" id="GO:0005524">
    <property type="term" value="F:ATP binding"/>
    <property type="evidence" value="ECO:0007669"/>
    <property type="project" value="UniProtKB-KW"/>
</dbReference>
<protein>
    <submittedName>
        <fullName evidence="11">Uncharacterized protein</fullName>
    </submittedName>
</protein>
<dbReference type="PANTHER" id="PTHR12755:SF3">
    <property type="entry name" value="POLYNUCLEOTIDE 5'-HYDROXYL-KINASE NOL9"/>
    <property type="match status" value="1"/>
</dbReference>
<organism evidence="11 12">
    <name type="scientific">Apatococcus lobatus</name>
    <dbReference type="NCBI Taxonomy" id="904363"/>
    <lineage>
        <taxon>Eukaryota</taxon>
        <taxon>Viridiplantae</taxon>
        <taxon>Chlorophyta</taxon>
        <taxon>core chlorophytes</taxon>
        <taxon>Trebouxiophyceae</taxon>
        <taxon>Chlorellales</taxon>
        <taxon>Chlorellaceae</taxon>
        <taxon>Apatococcus</taxon>
    </lineage>
</organism>
<comment type="similarity">
    <text evidence="2">Belongs to the Clp1 family. NOL9/GRC3 subfamily.</text>
</comment>
<reference evidence="11 12" key="1">
    <citation type="journal article" date="2024" name="Nat. Commun.">
        <title>Phylogenomics reveals the evolutionary origins of lichenization in chlorophyte algae.</title>
        <authorList>
            <person name="Puginier C."/>
            <person name="Libourel C."/>
            <person name="Otte J."/>
            <person name="Skaloud P."/>
            <person name="Haon M."/>
            <person name="Grisel S."/>
            <person name="Petersen M."/>
            <person name="Berrin J.G."/>
            <person name="Delaux P.M."/>
            <person name="Dal Grande F."/>
            <person name="Keller J."/>
        </authorList>
    </citation>
    <scope>NUCLEOTIDE SEQUENCE [LARGE SCALE GENOMIC DNA]</scope>
    <source>
        <strain evidence="11 12">SAG 2145</strain>
    </source>
</reference>
<evidence type="ECO:0000313" key="12">
    <source>
        <dbReference type="Proteomes" id="UP001438707"/>
    </source>
</evidence>
<evidence type="ECO:0000259" key="10">
    <source>
        <dbReference type="Pfam" id="PF25467"/>
    </source>
</evidence>
<keyword evidence="12" id="KW-1185">Reference proteome</keyword>
<dbReference type="InterPro" id="IPR045116">
    <property type="entry name" value="Clp1/Grc3"/>
</dbReference>
<sequence length="601" mass="64004">MVSKRHTEHAARLPDQTFKRAKLQKAASRPSKAGPSSFRTYQLEAGQCLLMTGWARLGVESGSIWVQGKLLRAGQTAAQMSADGRTGGALSIECMATNRQVPLAPETAASIQLHNLAGSIDTSLYDHNGEALASSPAKIAKDLNEDRGCTSTFHAMLAGRKGAPAAFPIPYSHRQAAELITSSLSPGARQIVMMCGSKSVGKSSFAKLIVNNLLNCVSHVGFFDTDLGQPEFTPPGMLSASIVETPILGPAHHHMRTPEHGSFFGRLTSEANPVSYLAALQQVFHSFCRDAASVKLPDGSVTPMPLVINTPGWVKGLGLDLLTDSMRALKPSHIVSLCSENSNKNVPQGAFWANESLGLDASLGSKSSSADQELLAWQPHLLELPALKEASLAEQHPLLPAASWPTKQLGPDQRRRLQWVAFAQACCGIHPAAAHRDPSSAVTAAVALTEQPPFALHWPHFGIEALHCRLDPEQWAHLVNGAVVGLACASQGPARVTASQAEAATDAAAEINAVPLHCLGMGIVRGLNMAKQLLFVLTPLSQRQLELVTRIQVGRLDLPPQLLHAGNRMSPYLATWCISTEGTGAGAIKSRNSLPRASQSK</sequence>
<comment type="subcellular location">
    <subcellularLocation>
        <location evidence="1">Nucleus</location>
        <location evidence="1">Nucleolus</location>
    </subcellularLocation>
</comment>
<dbReference type="Gene3D" id="3.40.50.300">
    <property type="entry name" value="P-loop containing nucleotide triphosphate hydrolases"/>
    <property type="match status" value="1"/>
</dbReference>
<keyword evidence="5" id="KW-0547">Nucleotide-binding</keyword>
<dbReference type="EMBL" id="JALJOS010000005">
    <property type="protein sequence ID" value="KAK9839014.1"/>
    <property type="molecule type" value="Genomic_DNA"/>
</dbReference>
<dbReference type="GO" id="GO:0005730">
    <property type="term" value="C:nucleolus"/>
    <property type="evidence" value="ECO:0007669"/>
    <property type="project" value="UniProtKB-SubCell"/>
</dbReference>
<dbReference type="GO" id="GO:0000448">
    <property type="term" value="P:cleavage in ITS2 between 5.8S rRNA and LSU-rRNA of tricistronic rRNA transcript (SSU-rRNA, 5.8S rRNA, LSU-rRNA)"/>
    <property type="evidence" value="ECO:0007669"/>
    <property type="project" value="TreeGrafter"/>
</dbReference>
<keyword evidence="3" id="KW-0698">rRNA processing</keyword>
<proteinExistence type="inferred from homology"/>
<dbReference type="Pfam" id="PF16575">
    <property type="entry name" value="CLP1_P"/>
    <property type="match status" value="1"/>
</dbReference>
<dbReference type="AlphaFoldDB" id="A0AAW1RZ39"/>
<keyword evidence="6" id="KW-0418">Kinase</keyword>
<evidence type="ECO:0000256" key="5">
    <source>
        <dbReference type="ARBA" id="ARBA00022741"/>
    </source>
</evidence>
<dbReference type="Pfam" id="PF25467">
    <property type="entry name" value="NOL9_C"/>
    <property type="match status" value="1"/>
</dbReference>
<dbReference type="InterPro" id="IPR057570">
    <property type="entry name" value="NOL9_C"/>
</dbReference>
<name>A0AAW1RZ39_9CHLO</name>
<evidence type="ECO:0000256" key="1">
    <source>
        <dbReference type="ARBA" id="ARBA00004604"/>
    </source>
</evidence>